<dbReference type="Gene3D" id="2.40.50.100">
    <property type="match status" value="1"/>
</dbReference>
<dbReference type="RefSeq" id="WP_121896294.1">
    <property type="nucleotide sequence ID" value="NZ_RCNT01000001.1"/>
</dbReference>
<dbReference type="AlphaFoldDB" id="A0A3L9Y4F6"/>
<protein>
    <submittedName>
        <fullName evidence="2">HlyD family efflux transporter periplasmic adaptor subunit</fullName>
    </submittedName>
</protein>
<keyword evidence="3" id="KW-1185">Reference proteome</keyword>
<feature type="coiled-coil region" evidence="1">
    <location>
        <begin position="119"/>
        <end position="153"/>
    </location>
</feature>
<name>A0A3L9Y4F6_9RHOB</name>
<sequence length="487" mass="52460">MRFFRRSLVGLFLISLTVGLLALAGNAIYSGLQSRWAEESRPGDMRERVFTAEVGVMAPQTITPVLTAFGEVRSRRTLELRAPAEGLVIELADGFEDGGAVEAGQVLLRIDPAEAQSTRDTAAADLREAEAELRDATRALDLAREDVAAAQAQADLRLRALTRQQNLAQRGVGSASAVETAELAAATATQAVLSRRQALALAEARVDQAATAIDRRRITLAQADRGLAETELTAGFSGVLAEVNVVAGRLVNRNEQIARLIDPDALEVAFRVSTTQYSRLLDDDGRLPRLDVTVVLDVFGLDITAPAVLTRESGAVEEGQSGRLLFAQLQEVRGFRAGDFVTVQLEEAPLSGVVLLPSTAVDGDGRILVLGEENRLEEAEVTVLRRQGDDVIVRAPDLHGREVVQARTPVLGAGIRINPLRPADAEEQAGATPETLALDPERRARLIAFVEGNSFIPADVKERMLLQLNQDEVPARMVARIEARMGS</sequence>
<proteinExistence type="predicted"/>
<dbReference type="GO" id="GO:1990281">
    <property type="term" value="C:efflux pump complex"/>
    <property type="evidence" value="ECO:0007669"/>
    <property type="project" value="TreeGrafter"/>
</dbReference>
<dbReference type="EMBL" id="RCNT01000001">
    <property type="protein sequence ID" value="RMA43704.1"/>
    <property type="molecule type" value="Genomic_DNA"/>
</dbReference>
<gene>
    <name evidence="2" type="ORF">D9R08_01890</name>
</gene>
<dbReference type="SUPFAM" id="SSF111369">
    <property type="entry name" value="HlyD-like secretion proteins"/>
    <property type="match status" value="1"/>
</dbReference>
<comment type="caution">
    <text evidence="2">The sequence shown here is derived from an EMBL/GenBank/DDBJ whole genome shotgun (WGS) entry which is preliminary data.</text>
</comment>
<dbReference type="Proteomes" id="UP000281343">
    <property type="component" value="Unassembled WGS sequence"/>
</dbReference>
<organism evidence="2 3">
    <name type="scientific">Rhodophyticola porphyridii</name>
    <dbReference type="NCBI Taxonomy" id="1852017"/>
    <lineage>
        <taxon>Bacteria</taxon>
        <taxon>Pseudomonadati</taxon>
        <taxon>Pseudomonadota</taxon>
        <taxon>Alphaproteobacteria</taxon>
        <taxon>Rhodobacterales</taxon>
        <taxon>Roseobacteraceae</taxon>
        <taxon>Rhodophyticola</taxon>
    </lineage>
</organism>
<dbReference type="OrthoDB" id="7626141at2"/>
<dbReference type="PANTHER" id="PTHR30469">
    <property type="entry name" value="MULTIDRUG RESISTANCE PROTEIN MDTA"/>
    <property type="match status" value="1"/>
</dbReference>
<dbReference type="GO" id="GO:0015562">
    <property type="term" value="F:efflux transmembrane transporter activity"/>
    <property type="evidence" value="ECO:0007669"/>
    <property type="project" value="TreeGrafter"/>
</dbReference>
<evidence type="ECO:0000313" key="2">
    <source>
        <dbReference type="EMBL" id="RMA43704.1"/>
    </source>
</evidence>
<dbReference type="Gene3D" id="1.10.287.470">
    <property type="entry name" value="Helix hairpin bin"/>
    <property type="match status" value="1"/>
</dbReference>
<evidence type="ECO:0000256" key="1">
    <source>
        <dbReference type="SAM" id="Coils"/>
    </source>
</evidence>
<reference evidence="2 3" key="1">
    <citation type="submission" date="2018-10" db="EMBL/GenBank/DDBJ databases">
        <authorList>
            <person name="Jung H.S."/>
            <person name="Jeon C.O."/>
        </authorList>
    </citation>
    <scope>NUCLEOTIDE SEQUENCE [LARGE SCALE GENOMIC DNA]</scope>
    <source>
        <strain evidence="2 3">MA-7-27</strain>
    </source>
</reference>
<keyword evidence="1" id="KW-0175">Coiled coil</keyword>
<accession>A0A3L9Y4F6</accession>
<dbReference type="Gene3D" id="2.40.30.170">
    <property type="match status" value="1"/>
</dbReference>
<evidence type="ECO:0000313" key="3">
    <source>
        <dbReference type="Proteomes" id="UP000281343"/>
    </source>
</evidence>